<dbReference type="SUPFAM" id="SSF47413">
    <property type="entry name" value="lambda repressor-like DNA-binding domains"/>
    <property type="match status" value="1"/>
</dbReference>
<dbReference type="GO" id="GO:0003677">
    <property type="term" value="F:DNA binding"/>
    <property type="evidence" value="ECO:0007669"/>
    <property type="project" value="InterPro"/>
</dbReference>
<dbReference type="AlphaFoldDB" id="A0A193FWG9"/>
<dbReference type="CDD" id="cd00093">
    <property type="entry name" value="HTH_XRE"/>
    <property type="match status" value="1"/>
</dbReference>
<dbReference type="EMBL" id="CP016171">
    <property type="protein sequence ID" value="ANN71531.1"/>
    <property type="molecule type" value="Genomic_DNA"/>
</dbReference>
<feature type="domain" description="HTH cro/C1-type" evidence="1">
    <location>
        <begin position="4"/>
        <end position="62"/>
    </location>
</feature>
<evidence type="ECO:0000259" key="1">
    <source>
        <dbReference type="PROSITE" id="PS50943"/>
    </source>
</evidence>
<accession>A0A193FWG9</accession>
<dbReference type="SMART" id="SM00530">
    <property type="entry name" value="HTH_XRE"/>
    <property type="match status" value="1"/>
</dbReference>
<dbReference type="RefSeq" id="WP_066669053.1">
    <property type="nucleotide sequence ID" value="NZ_CP016171.1"/>
</dbReference>
<name>A0A193FWG9_9BORD</name>
<dbReference type="Proteomes" id="UP000092213">
    <property type="component" value="Chromosome"/>
</dbReference>
<dbReference type="STRING" id="463025.BAU08_09450"/>
<gene>
    <name evidence="2" type="ORF">BAU08_09450</name>
</gene>
<protein>
    <recommendedName>
        <fullName evidence="1">HTH cro/C1-type domain-containing protein</fullName>
    </recommendedName>
</protein>
<proteinExistence type="predicted"/>
<evidence type="ECO:0000313" key="2">
    <source>
        <dbReference type="EMBL" id="ANN71531.1"/>
    </source>
</evidence>
<evidence type="ECO:0000313" key="3">
    <source>
        <dbReference type="Proteomes" id="UP000092213"/>
    </source>
</evidence>
<dbReference type="PROSITE" id="PS50943">
    <property type="entry name" value="HTH_CROC1"/>
    <property type="match status" value="1"/>
</dbReference>
<dbReference type="Pfam" id="PF01381">
    <property type="entry name" value="HTH_3"/>
    <property type="match status" value="1"/>
</dbReference>
<sequence>MNAIRSIRNRLGLTQQALAQALDVTQGNVSLYEHGQEMPPKVARRLVAFANQMGTRITLDDVYAVQEAQQEAA</sequence>
<reference evidence="2 3" key="1">
    <citation type="submission" date="2016-06" db="EMBL/GenBank/DDBJ databases">
        <title>Complete genome sequences of Bordetella bronchialis and Bordetella flabilis.</title>
        <authorList>
            <person name="LiPuma J.J."/>
            <person name="Spilker T."/>
        </authorList>
    </citation>
    <scope>NUCLEOTIDE SEQUENCE [LARGE SCALE GENOMIC DNA]</scope>
    <source>
        <strain evidence="2 3">AU17976</strain>
    </source>
</reference>
<dbReference type="Gene3D" id="1.10.260.40">
    <property type="entry name" value="lambda repressor-like DNA-binding domains"/>
    <property type="match status" value="1"/>
</dbReference>
<dbReference type="InterPro" id="IPR010982">
    <property type="entry name" value="Lambda_DNA-bd_dom_sf"/>
</dbReference>
<organism evidence="2 3">
    <name type="scientific">Bordetella bronchialis</name>
    <dbReference type="NCBI Taxonomy" id="463025"/>
    <lineage>
        <taxon>Bacteria</taxon>
        <taxon>Pseudomonadati</taxon>
        <taxon>Pseudomonadota</taxon>
        <taxon>Betaproteobacteria</taxon>
        <taxon>Burkholderiales</taxon>
        <taxon>Alcaligenaceae</taxon>
        <taxon>Bordetella</taxon>
    </lineage>
</organism>
<dbReference type="InterPro" id="IPR001387">
    <property type="entry name" value="Cro/C1-type_HTH"/>
</dbReference>